<proteinExistence type="predicted"/>
<dbReference type="EMBL" id="SBLB01000001">
    <property type="protein sequence ID" value="RYC70674.1"/>
    <property type="molecule type" value="Genomic_DNA"/>
</dbReference>
<evidence type="ECO:0000313" key="4">
    <source>
        <dbReference type="Proteomes" id="UP000290407"/>
    </source>
</evidence>
<feature type="domain" description="HTH cro/C1-type" evidence="2">
    <location>
        <begin position="10"/>
        <end position="64"/>
    </location>
</feature>
<keyword evidence="1" id="KW-0238">DNA-binding</keyword>
<dbReference type="Pfam" id="PF01381">
    <property type="entry name" value="HTH_3"/>
    <property type="match status" value="1"/>
</dbReference>
<dbReference type="InterPro" id="IPR001387">
    <property type="entry name" value="Cro/C1-type_HTH"/>
</dbReference>
<dbReference type="AlphaFoldDB" id="A0A4Q2UMQ4"/>
<dbReference type="PANTHER" id="PTHR46558">
    <property type="entry name" value="TRACRIPTIONAL REGULATORY PROTEIN-RELATED-RELATED"/>
    <property type="match status" value="1"/>
</dbReference>
<evidence type="ECO:0000256" key="1">
    <source>
        <dbReference type="ARBA" id="ARBA00023125"/>
    </source>
</evidence>
<accession>A0A4Q2UMQ4</accession>
<dbReference type="RefSeq" id="WP_129598820.1">
    <property type="nucleotide sequence ID" value="NZ_SBLB01000001.1"/>
</dbReference>
<protein>
    <submittedName>
        <fullName evidence="3">XRE family transcriptional regulator</fullName>
    </submittedName>
</protein>
<sequence length="66" mass="7334">MLKQQTAEQLKNARKAQGLTQKQVGELLGIDESTYNRYESGTANLSLDTIEKIVKALNKSVTILIQ</sequence>
<organism evidence="3 4">
    <name type="scientific">Spirosoma sordidisoli</name>
    <dbReference type="NCBI Taxonomy" id="2502893"/>
    <lineage>
        <taxon>Bacteria</taxon>
        <taxon>Pseudomonadati</taxon>
        <taxon>Bacteroidota</taxon>
        <taxon>Cytophagia</taxon>
        <taxon>Cytophagales</taxon>
        <taxon>Cytophagaceae</taxon>
        <taxon>Spirosoma</taxon>
    </lineage>
</organism>
<comment type="caution">
    <text evidence="3">The sequence shown here is derived from an EMBL/GenBank/DDBJ whole genome shotgun (WGS) entry which is preliminary data.</text>
</comment>
<dbReference type="PANTHER" id="PTHR46558:SF11">
    <property type="entry name" value="HTH-TYPE TRANSCRIPTIONAL REGULATOR XRE"/>
    <property type="match status" value="1"/>
</dbReference>
<name>A0A4Q2UMQ4_9BACT</name>
<dbReference type="CDD" id="cd00093">
    <property type="entry name" value="HTH_XRE"/>
    <property type="match status" value="1"/>
</dbReference>
<dbReference type="SMART" id="SM00530">
    <property type="entry name" value="HTH_XRE"/>
    <property type="match status" value="1"/>
</dbReference>
<dbReference type="GO" id="GO:0003677">
    <property type="term" value="F:DNA binding"/>
    <property type="evidence" value="ECO:0007669"/>
    <property type="project" value="UniProtKB-KW"/>
</dbReference>
<evidence type="ECO:0000313" key="3">
    <source>
        <dbReference type="EMBL" id="RYC70674.1"/>
    </source>
</evidence>
<keyword evidence="4" id="KW-1185">Reference proteome</keyword>
<reference evidence="3 4" key="1">
    <citation type="submission" date="2019-01" db="EMBL/GenBank/DDBJ databases">
        <title>Spirosoma flava sp. nov., a propanil-degrading bacterium isolated from herbicide-contaminated soil.</title>
        <authorList>
            <person name="Zhang L."/>
            <person name="Jiang J.-D."/>
        </authorList>
    </citation>
    <scope>NUCLEOTIDE SEQUENCE [LARGE SCALE GENOMIC DNA]</scope>
    <source>
        <strain evidence="3 4">TY50</strain>
    </source>
</reference>
<dbReference type="SUPFAM" id="SSF47413">
    <property type="entry name" value="lambda repressor-like DNA-binding domains"/>
    <property type="match status" value="1"/>
</dbReference>
<gene>
    <name evidence="3" type="ORF">EQG79_00550</name>
</gene>
<dbReference type="PROSITE" id="PS50943">
    <property type="entry name" value="HTH_CROC1"/>
    <property type="match status" value="1"/>
</dbReference>
<dbReference type="Proteomes" id="UP000290407">
    <property type="component" value="Unassembled WGS sequence"/>
</dbReference>
<dbReference type="Gene3D" id="1.10.260.40">
    <property type="entry name" value="lambda repressor-like DNA-binding domains"/>
    <property type="match status" value="1"/>
</dbReference>
<evidence type="ECO:0000259" key="2">
    <source>
        <dbReference type="PROSITE" id="PS50943"/>
    </source>
</evidence>
<dbReference type="InterPro" id="IPR010982">
    <property type="entry name" value="Lambda_DNA-bd_dom_sf"/>
</dbReference>